<organism evidence="1 2">
    <name type="scientific">Thiospirochaeta perfilievii</name>
    <dbReference type="NCBI Taxonomy" id="252967"/>
    <lineage>
        <taxon>Bacteria</taxon>
        <taxon>Pseudomonadati</taxon>
        <taxon>Spirochaetota</taxon>
        <taxon>Spirochaetia</taxon>
        <taxon>Spirochaetales</taxon>
        <taxon>Spirochaetaceae</taxon>
        <taxon>Thiospirochaeta</taxon>
    </lineage>
</organism>
<evidence type="ECO:0000313" key="2">
    <source>
        <dbReference type="Proteomes" id="UP000323824"/>
    </source>
</evidence>
<protein>
    <submittedName>
        <fullName evidence="1">DUF2559 domain-containing protein</fullName>
    </submittedName>
</protein>
<gene>
    <name evidence="1" type="ORF">EW093_11675</name>
</gene>
<reference evidence="1 2" key="1">
    <citation type="submission" date="2019-02" db="EMBL/GenBank/DDBJ databases">
        <authorList>
            <person name="Fomenkov A."/>
            <person name="Dubinina G."/>
            <person name="Grabovich M."/>
            <person name="Vincze T."/>
            <person name="Roberts R.J."/>
        </authorList>
    </citation>
    <scope>NUCLEOTIDE SEQUENCE [LARGE SCALE GENOMIC DNA]</scope>
    <source>
        <strain evidence="1 2">P</strain>
    </source>
</reference>
<dbReference type="Pfam" id="PF10832">
    <property type="entry name" value="YhfG"/>
    <property type="match status" value="1"/>
</dbReference>
<dbReference type="AlphaFoldDB" id="A0A5C1QGJ1"/>
<dbReference type="KEGG" id="sper:EW093_11675"/>
<evidence type="ECO:0000313" key="1">
    <source>
        <dbReference type="EMBL" id="QEN05342.1"/>
    </source>
</evidence>
<dbReference type="EMBL" id="CP035807">
    <property type="protein sequence ID" value="QEN05342.1"/>
    <property type="molecule type" value="Genomic_DNA"/>
</dbReference>
<accession>A0A5C1QGJ1</accession>
<proteinExistence type="predicted"/>
<dbReference type="RefSeq" id="WP_149568580.1">
    <property type="nucleotide sequence ID" value="NZ_CP035807.1"/>
</dbReference>
<dbReference type="OrthoDB" id="6079489at2"/>
<reference evidence="1 2" key="2">
    <citation type="submission" date="2019-09" db="EMBL/GenBank/DDBJ databases">
        <title>Complete Genome Sequence and Methylome Analysis of free living Spirochaetas.</title>
        <authorList>
            <person name="Leshcheva N."/>
            <person name="Mikheeva N."/>
        </authorList>
    </citation>
    <scope>NUCLEOTIDE SEQUENCE [LARGE SCALE GENOMIC DNA]</scope>
    <source>
        <strain evidence="1 2">P</strain>
    </source>
</reference>
<dbReference type="InterPro" id="IPR022541">
    <property type="entry name" value="YhfG"/>
</dbReference>
<dbReference type="Proteomes" id="UP000323824">
    <property type="component" value="Chromosome"/>
</dbReference>
<name>A0A5C1QGJ1_9SPIO</name>
<sequence length="52" mass="6298">MIKKSFEEKVEFIRKNRLNNYKESLRLEGINPMLKLHGKTRAEIIAYYNNQK</sequence>
<keyword evidence="2" id="KW-1185">Reference proteome</keyword>